<evidence type="ECO:0000313" key="2">
    <source>
        <dbReference type="EMBL" id="ANA85749.1"/>
    </source>
</evidence>
<dbReference type="KEGG" id="vg:28802819"/>
<gene>
    <name evidence="2" type="primary">43</name>
    <name evidence="2" type="ORF">PBI_COZZ_43</name>
</gene>
<name>A0A160DDF8_9CAUD</name>
<sequence>MSTYFFALRGTAEKQGDAANMLYRAYLEATVPMTYADIPYPASISVANEGQDIFGTSLAMSLNAGINSLKAHIKQVRENDPDAKIIVAGYSLGCLVILTALRDDRYVAENIDRIILLANPATKYLLNSGGTRKGKPPFLYEGIATGVITDEIILNWGRRHLDAYTVNWVNDPIAYLHPKSPIRSAVPWLWALDLDELPEWFGDVRARLDSKIAWAWTRFWEPGYRDAALESISDLLRYAKFGDHTTAYTKVGNFSWVNKPVSGVWVVGRLASSEAWVND</sequence>
<dbReference type="RefSeq" id="YP_009276502.1">
    <property type="nucleotide sequence ID" value="NC_030941.1"/>
</dbReference>
<dbReference type="SMART" id="SM01110">
    <property type="entry name" value="Cutinase"/>
    <property type="match status" value="1"/>
</dbReference>
<dbReference type="InterPro" id="IPR000675">
    <property type="entry name" value="Cutinase/axe"/>
</dbReference>
<keyword evidence="3" id="KW-1185">Reference proteome</keyword>
<keyword evidence="1" id="KW-0378">Hydrolase</keyword>
<dbReference type="SUPFAM" id="SSF53474">
    <property type="entry name" value="alpha/beta-Hydrolases"/>
    <property type="match status" value="1"/>
</dbReference>
<dbReference type="InterPro" id="IPR029058">
    <property type="entry name" value="AB_hydrolase_fold"/>
</dbReference>
<dbReference type="Pfam" id="PF01083">
    <property type="entry name" value="Cutinase"/>
    <property type="match status" value="1"/>
</dbReference>
<dbReference type="GO" id="GO:0016787">
    <property type="term" value="F:hydrolase activity"/>
    <property type="evidence" value="ECO:0007669"/>
    <property type="project" value="UniProtKB-KW"/>
</dbReference>
<dbReference type="EMBL" id="KU998239">
    <property type="protein sequence ID" value="ANA85749.1"/>
    <property type="molecule type" value="Genomic_DNA"/>
</dbReference>
<accession>A0A160DDF8</accession>
<proteinExistence type="predicted"/>
<reference evidence="2 3" key="1">
    <citation type="submission" date="2016-03" db="EMBL/GenBank/DDBJ databases">
        <authorList>
            <person name="Montgomery M.T."/>
            <person name="Guerrero C.A."/>
            <person name="Mavrich T.N."/>
            <person name="Pope W.H."/>
            <person name="Garlena R.A."/>
            <person name="Russell D.A."/>
            <person name="Jacobs-Sera D."/>
            <person name="Hendrix R.W."/>
            <person name="Hatfull G.F."/>
        </authorList>
    </citation>
    <scope>NUCLEOTIDE SEQUENCE [LARGE SCALE GENOMIC DNA]</scope>
</reference>
<protein>
    <submittedName>
        <fullName evidence="2">Lysin B</fullName>
    </submittedName>
</protein>
<dbReference type="GeneID" id="28802819"/>
<evidence type="ECO:0000313" key="3">
    <source>
        <dbReference type="Proteomes" id="UP000203169"/>
    </source>
</evidence>
<dbReference type="OrthoDB" id="7816at10239"/>
<dbReference type="Gene3D" id="3.40.50.1820">
    <property type="entry name" value="alpha/beta hydrolase"/>
    <property type="match status" value="1"/>
</dbReference>
<organism evidence="2 3">
    <name type="scientific">Gordonia phage Cozz</name>
    <dbReference type="NCBI Taxonomy" id="1838066"/>
    <lineage>
        <taxon>Viruses</taxon>
        <taxon>Duplodnaviria</taxon>
        <taxon>Heunggongvirae</taxon>
        <taxon>Uroviricota</taxon>
        <taxon>Caudoviricetes</taxon>
        <taxon>Emalynvirus</taxon>
        <taxon>Emalynvirus cozz</taxon>
    </lineage>
</organism>
<dbReference type="Proteomes" id="UP000203169">
    <property type="component" value="Segment"/>
</dbReference>
<evidence type="ECO:0000256" key="1">
    <source>
        <dbReference type="ARBA" id="ARBA00022801"/>
    </source>
</evidence>